<feature type="compositionally biased region" description="Low complexity" evidence="8">
    <location>
        <begin position="2304"/>
        <end position="2321"/>
    </location>
</feature>
<evidence type="ECO:0000256" key="5">
    <source>
        <dbReference type="ARBA" id="ARBA00022786"/>
    </source>
</evidence>
<feature type="compositionally biased region" description="Acidic residues" evidence="8">
    <location>
        <begin position="2294"/>
        <end position="2303"/>
    </location>
</feature>
<dbReference type="PROSITE" id="PS00973">
    <property type="entry name" value="USP_2"/>
    <property type="match status" value="1"/>
</dbReference>
<name>A0A1R2CBK6_9CILI</name>
<feature type="domain" description="USP" evidence="9">
    <location>
        <begin position="1415"/>
        <end position="1740"/>
    </location>
</feature>
<organism evidence="10 11">
    <name type="scientific">Stentor coeruleus</name>
    <dbReference type="NCBI Taxonomy" id="5963"/>
    <lineage>
        <taxon>Eukaryota</taxon>
        <taxon>Sar</taxon>
        <taxon>Alveolata</taxon>
        <taxon>Ciliophora</taxon>
        <taxon>Postciliodesmatophora</taxon>
        <taxon>Heterotrichea</taxon>
        <taxon>Heterotrichida</taxon>
        <taxon>Stentoridae</taxon>
        <taxon>Stentor</taxon>
    </lineage>
</organism>
<dbReference type="InterPro" id="IPR050164">
    <property type="entry name" value="Peptidase_C19"/>
</dbReference>
<evidence type="ECO:0000256" key="4">
    <source>
        <dbReference type="ARBA" id="ARBA00022670"/>
    </source>
</evidence>
<evidence type="ECO:0000256" key="8">
    <source>
        <dbReference type="SAM" id="MobiDB-lite"/>
    </source>
</evidence>
<dbReference type="Proteomes" id="UP000187209">
    <property type="component" value="Unassembled WGS sequence"/>
</dbReference>
<dbReference type="InterPro" id="IPR016024">
    <property type="entry name" value="ARM-type_fold"/>
</dbReference>
<evidence type="ECO:0000313" key="10">
    <source>
        <dbReference type="EMBL" id="OMJ86398.1"/>
    </source>
</evidence>
<dbReference type="GO" id="GO:0004843">
    <property type="term" value="F:cysteine-type deubiquitinase activity"/>
    <property type="evidence" value="ECO:0007669"/>
    <property type="project" value="UniProtKB-EC"/>
</dbReference>
<dbReference type="EC" id="3.4.19.12" evidence="3"/>
<comment type="caution">
    <text evidence="10">The sequence shown here is derived from an EMBL/GenBank/DDBJ whole genome shotgun (WGS) entry which is preliminary data.</text>
</comment>
<proteinExistence type="inferred from homology"/>
<comment type="similarity">
    <text evidence="2">Belongs to the peptidase C19 family.</text>
</comment>
<dbReference type="PROSITE" id="PS00972">
    <property type="entry name" value="USP_1"/>
    <property type="match status" value="1"/>
</dbReference>
<dbReference type="Gene3D" id="3.90.70.10">
    <property type="entry name" value="Cysteine proteinases"/>
    <property type="match status" value="1"/>
</dbReference>
<dbReference type="InterPro" id="IPR056850">
    <property type="entry name" value="ARM_UBP34_24_USP9X_Y"/>
</dbReference>
<feature type="region of interest" description="Disordered" evidence="8">
    <location>
        <begin position="2294"/>
        <end position="2321"/>
    </location>
</feature>
<dbReference type="OrthoDB" id="303263at2759"/>
<dbReference type="GO" id="GO:0005829">
    <property type="term" value="C:cytosol"/>
    <property type="evidence" value="ECO:0007669"/>
    <property type="project" value="TreeGrafter"/>
</dbReference>
<evidence type="ECO:0000256" key="6">
    <source>
        <dbReference type="ARBA" id="ARBA00022801"/>
    </source>
</evidence>
<dbReference type="Pfam" id="PF25010">
    <property type="entry name" value="ARM_UBP24_USP9X-Y"/>
    <property type="match status" value="2"/>
</dbReference>
<dbReference type="InterPro" id="IPR001394">
    <property type="entry name" value="Peptidase_C19_UCH"/>
</dbReference>
<dbReference type="SUPFAM" id="SSF54001">
    <property type="entry name" value="Cysteine proteinases"/>
    <property type="match status" value="1"/>
</dbReference>
<dbReference type="PANTHER" id="PTHR24006:SF827">
    <property type="entry name" value="UBIQUITIN CARBOXYL-TERMINAL HYDROLASE 34"/>
    <property type="match status" value="1"/>
</dbReference>
<evidence type="ECO:0000256" key="7">
    <source>
        <dbReference type="ARBA" id="ARBA00022807"/>
    </source>
</evidence>
<dbReference type="GO" id="GO:0016579">
    <property type="term" value="P:protein deubiquitination"/>
    <property type="evidence" value="ECO:0007669"/>
    <property type="project" value="InterPro"/>
</dbReference>
<keyword evidence="5" id="KW-0833">Ubl conjugation pathway</keyword>
<dbReference type="InterPro" id="IPR028889">
    <property type="entry name" value="USP"/>
</dbReference>
<protein>
    <recommendedName>
        <fullName evidence="3">ubiquitinyl hydrolase 1</fullName>
        <ecNumber evidence="3">3.4.19.12</ecNumber>
    </recommendedName>
</protein>
<evidence type="ECO:0000256" key="2">
    <source>
        <dbReference type="ARBA" id="ARBA00009085"/>
    </source>
</evidence>
<evidence type="ECO:0000313" key="11">
    <source>
        <dbReference type="Proteomes" id="UP000187209"/>
    </source>
</evidence>
<dbReference type="Pfam" id="PF00443">
    <property type="entry name" value="UCH"/>
    <property type="match status" value="1"/>
</dbReference>
<keyword evidence="7" id="KW-0788">Thiol protease</keyword>
<keyword evidence="11" id="KW-1185">Reference proteome</keyword>
<evidence type="ECO:0000256" key="3">
    <source>
        <dbReference type="ARBA" id="ARBA00012759"/>
    </source>
</evidence>
<accession>A0A1R2CBK6</accession>
<evidence type="ECO:0000259" key="9">
    <source>
        <dbReference type="PROSITE" id="PS50235"/>
    </source>
</evidence>
<reference evidence="10 11" key="1">
    <citation type="submission" date="2016-11" db="EMBL/GenBank/DDBJ databases">
        <title>The macronuclear genome of Stentor coeruleus: a giant cell with tiny introns.</title>
        <authorList>
            <person name="Slabodnick M."/>
            <person name="Ruby J.G."/>
            <person name="Reiff S.B."/>
            <person name="Swart E.C."/>
            <person name="Gosai S."/>
            <person name="Prabakaran S."/>
            <person name="Witkowska E."/>
            <person name="Larue G.E."/>
            <person name="Fisher S."/>
            <person name="Freeman R.M."/>
            <person name="Gunawardena J."/>
            <person name="Chu W."/>
            <person name="Stover N.A."/>
            <person name="Gregory B.D."/>
            <person name="Nowacki M."/>
            <person name="Derisi J."/>
            <person name="Roy S.W."/>
            <person name="Marshall W.F."/>
            <person name="Sood P."/>
        </authorList>
    </citation>
    <scope>NUCLEOTIDE SEQUENCE [LARGE SCALE GENOMIC DNA]</scope>
    <source>
        <strain evidence="10">WM001</strain>
    </source>
</reference>
<dbReference type="GO" id="GO:0005634">
    <property type="term" value="C:nucleus"/>
    <property type="evidence" value="ECO:0007669"/>
    <property type="project" value="TreeGrafter"/>
</dbReference>
<dbReference type="SUPFAM" id="SSF48371">
    <property type="entry name" value="ARM repeat"/>
    <property type="match status" value="1"/>
</dbReference>
<dbReference type="GO" id="GO:0006508">
    <property type="term" value="P:proteolysis"/>
    <property type="evidence" value="ECO:0007669"/>
    <property type="project" value="UniProtKB-KW"/>
</dbReference>
<dbReference type="PANTHER" id="PTHR24006">
    <property type="entry name" value="UBIQUITIN CARBOXYL-TERMINAL HYDROLASE"/>
    <property type="match status" value="1"/>
</dbReference>
<dbReference type="InterPro" id="IPR018200">
    <property type="entry name" value="USP_CS"/>
</dbReference>
<gene>
    <name evidence="10" type="ORF">SteCoe_12130</name>
</gene>
<keyword evidence="4" id="KW-0645">Protease</keyword>
<comment type="catalytic activity">
    <reaction evidence="1">
        <text>Thiol-dependent hydrolysis of ester, thioester, amide, peptide and isopeptide bonds formed by the C-terminal Gly of ubiquitin (a 76-residue protein attached to proteins as an intracellular targeting signal).</text>
        <dbReference type="EC" id="3.4.19.12"/>
    </reaction>
</comment>
<dbReference type="EMBL" id="MPUH01000207">
    <property type="protein sequence ID" value="OMJ86398.1"/>
    <property type="molecule type" value="Genomic_DNA"/>
</dbReference>
<dbReference type="FunFam" id="3.90.70.10:FF:000022">
    <property type="entry name" value="Ubiquitin carboxyl-terminal hydrolase 24"/>
    <property type="match status" value="1"/>
</dbReference>
<dbReference type="InterPro" id="IPR038765">
    <property type="entry name" value="Papain-like_cys_pep_sf"/>
</dbReference>
<evidence type="ECO:0000256" key="1">
    <source>
        <dbReference type="ARBA" id="ARBA00000707"/>
    </source>
</evidence>
<keyword evidence="6" id="KW-0378">Hydrolase</keyword>
<dbReference type="CDD" id="cd14279">
    <property type="entry name" value="CUE"/>
    <property type="match status" value="1"/>
</dbReference>
<dbReference type="PROSITE" id="PS50235">
    <property type="entry name" value="USP_3"/>
    <property type="match status" value="1"/>
</dbReference>
<sequence length="2321" mass="270687">MEEEQKIMHNRYKSICEREDKDPSQTLEDIRKVLENFTPSIHQTLACIVKSLTNRKYYSFHHSVRIAVNNFFRDVIDYCLKYLKKENTELLLVLFRVLKSKKKFYDVRYTDIIASVEEEYLSSCGLEVNNENNEHLVDPYSKNLNFFYTSNIHFFYTKNGFTKVLELVNETISLETTVKIILFISSFYNPMIRNKWREISKALKFKIILKVQKMSDEEVRILQRHDLRSLFCVFENFLQKLYNYTKASQIIENCELDLSFRLLTSKYLEKRIMGIVDLNQKIAKNKEKMPYHSLSEISKLGSQNLVAWIESHQVIDIVFGSSTHPEIIKRSGELLKFLYSNSSFTRGNISKLWDLAFLKHETDRDALICLFCELAHVLKQPDLQHLFSKIYVLELHEIDSQILGLVKTLVYQLSKYAAKSNNDKEKTEFTAEEPWKQCEEVKENYEMLNQENFSYSEVLEFIWKLCLSQSINNGITFAISTQAFNILKDSLISYCKTDRYKFLMKCAENIKTNSSVVTSCKLMEEILNSYSDMRSNFENESKALVIKNLDREFHLFSELFTNLLLFKKEAVERAQIVLRPHGKLEESHEESCYTCSSDDDSQESEKRGKRHAEVFMNMRVSPDCEMNYLEELKFRLEFIKFLYQNSAETLQVKYCQVLWEAIVLNPVLEDEHEILFVWINSTLNTWFSERVIINEELTHLIFTDMFLKLDPRSLSLEGYLCFEKFFINLNKQHGIINNEYDSDMEIRESSLLGIQYLWEIILQARNKKVFKSATKFLKKIYKGLKQPQDETIQEMIRNCMEFISEGNERYRSHADFDAINQISRSLSLLIDFLHDYEIKNSKQTLDLTIENQILNTYPKTFLLTISPNVALKNLKILISTRISQKIEVSDMILFVDSKNLNSRHDQKSLHELGIENYSRISVFNTKRDFDNADDPHNENLNQLKSIFGCYSDEVLSMALENSGNSFDDAVNILLNEDLVSNIQSKIDALKLAPKAQEKANISEIISNSQHYFALLFSLFDIANEGISNKVWELLVKIPVNSAIYDSLKSLSDNTWTTILSTTCMHKLLYGLKIVWSILDQSNSETISWKNKFMSRGCLDHLYKILMESHNIEFTSSEKANSLSLELLIRIVKYFTYECLVGDYSCISDPSCDLLNNLDFSGLMAKMLEIIENCINKELESTSVIESALDLMVPLIVHNSELLSELYNMGSFNCLIGFLLDSSKISVRQAIKLTISSIVESVPSPPQGLEAPITFFKRTLLKKLPTDKHDFCDEYFEILVKLFGFSSEADPDLITNCLDYIQNHDQYEEIHQDKVLTGYLNLLAVLIKDQDLDGCRIIKHLYQGLFEIPSNTIKPPPRLKHEPTRKAAFSLLISLVRNSSINSQCLLECLGQNHLSIQFEGFFDSEVLSKSPSGFVGLRNFGATCYMNSLIQELFMIKEFRKGIQNALLAVEDPEESLEDNLAYQLKDMFWNLQESDKQYYEPIGFCGAFKDYDGQPMNVKQQQDADEFFNIFCDKIEEILKPTHMAKLLRDTFGGVLVHEIESCEPDFPYKSQREEQFYRISLDLKNKKTLAEALDLYIKEDLLEGDNKYLCEQYNCKITAKKRCVIQSLSNTVIIHLKRFEFNYSTMQRTKINDYCEFPMKIDLRPWSIASELNDDYYNYDLVGVLVHSGYADAGHYYSIIKDRDSQMWYKFDDKYVEAFDIGNLKEECFGGESYANWSSDMMGFGKNRNAYMLVYERTTLQDLKEEEHKKDPNFFFINSSDQIKAKIRKENHEFLRDKLLFDSNYSEFLKDFTEHCNIPSISSVSKDLSLTEELYKRYSLRSIIETDPTYLTCTITELESKPEIIEILIRGHNIYRSLENKYSFGLTLIKISTLYALELLLRAKKSSYFIVWLKKISDIAKVHLPGCFWFLQFLTQNKKIIVEILIENRDSDVRNEFKNLISDVLKEVSEAEKDYLIDVVECLNNKALPFISEIEDQEQISLYSQKWRSTTARFWSIMLGYIFRRALNSPKTNSEYFSLLRQFSYFNSQCLELLLYLDTVSKLYTAFVNDYSSPMQSNSQSFDNEQLIEIVAGIIQKSTTQSMQATNTYPKTYQFSHPTVILINYETCLCNQKSIRKLISFSKHRDCRNILIHLSWENLSFSLESLSAFAISLFDFKFDQNRYMPLLKIGFYLLSLDDSIKYTRVREFLNLTISKIHYSNEPNTFFDALHKTKTINSIFFCSVMIWWSDLMNFEHIERTCEDQAEKFKDIVHEGLGFRHNPTAIFWDYMDNTRSLQQEVTLAYKKMAKLIDSDSEAEDEPANNDNAESSNDSDSTISNG</sequence>